<dbReference type="InterPro" id="IPR050463">
    <property type="entry name" value="Gfo/Idh/MocA_oxidrdct_glycsds"/>
</dbReference>
<dbReference type="SUPFAM" id="SSF51735">
    <property type="entry name" value="NAD(P)-binding Rossmann-fold domains"/>
    <property type="match status" value="1"/>
</dbReference>
<name>A0AA49GJV1_9BACT</name>
<dbReference type="PANTHER" id="PTHR43818">
    <property type="entry name" value="BCDNA.GH03377"/>
    <property type="match status" value="1"/>
</dbReference>
<dbReference type="AlphaFoldDB" id="A0AA49GJV1"/>
<evidence type="ECO:0000313" key="4">
    <source>
        <dbReference type="EMBL" id="WKN35044.1"/>
    </source>
</evidence>
<proteinExistence type="predicted"/>
<dbReference type="GO" id="GO:0000166">
    <property type="term" value="F:nucleotide binding"/>
    <property type="evidence" value="ECO:0007669"/>
    <property type="project" value="InterPro"/>
</dbReference>
<protein>
    <submittedName>
        <fullName evidence="4">Gfo/Idh/MocA family oxidoreductase</fullName>
    </submittedName>
</protein>
<feature type="chain" id="PRO_5041459988" evidence="2">
    <location>
        <begin position="30"/>
        <end position="464"/>
    </location>
</feature>
<keyword evidence="2" id="KW-0732">Signal</keyword>
<dbReference type="PANTHER" id="PTHR43818:SF11">
    <property type="entry name" value="BCDNA.GH03377"/>
    <property type="match status" value="1"/>
</dbReference>
<dbReference type="EMBL" id="CP120682">
    <property type="protein sequence ID" value="WKN35044.1"/>
    <property type="molecule type" value="Genomic_DNA"/>
</dbReference>
<organism evidence="4">
    <name type="scientific">Roseihalotalea indica</name>
    <dbReference type="NCBI Taxonomy" id="2867963"/>
    <lineage>
        <taxon>Bacteria</taxon>
        <taxon>Pseudomonadati</taxon>
        <taxon>Bacteroidota</taxon>
        <taxon>Cytophagia</taxon>
        <taxon>Cytophagales</taxon>
        <taxon>Catalimonadaceae</taxon>
        <taxon>Roseihalotalea</taxon>
    </lineage>
</organism>
<reference evidence="4" key="1">
    <citation type="journal article" date="2023" name="Comput. Struct. Biotechnol. J.">
        <title>Discovery of a novel marine Bacteroidetes with a rich repertoire of carbohydrate-active enzymes.</title>
        <authorList>
            <person name="Chen B."/>
            <person name="Liu G."/>
            <person name="Chen Q."/>
            <person name="Wang H."/>
            <person name="Liu L."/>
            <person name="Tang K."/>
        </authorList>
    </citation>
    <scope>NUCLEOTIDE SEQUENCE</scope>
    <source>
        <strain evidence="4">TK19036</strain>
    </source>
</reference>
<evidence type="ECO:0000256" key="2">
    <source>
        <dbReference type="SAM" id="SignalP"/>
    </source>
</evidence>
<evidence type="ECO:0000259" key="3">
    <source>
        <dbReference type="Pfam" id="PF01408"/>
    </source>
</evidence>
<gene>
    <name evidence="4" type="ORF">K4G66_21945</name>
</gene>
<feature type="domain" description="Gfo/Idh/MocA-like oxidoreductase N-terminal" evidence="3">
    <location>
        <begin position="50"/>
        <end position="169"/>
    </location>
</feature>
<dbReference type="Gene3D" id="3.40.50.720">
    <property type="entry name" value="NAD(P)-binding Rossmann-like Domain"/>
    <property type="match status" value="1"/>
</dbReference>
<dbReference type="InterPro" id="IPR006311">
    <property type="entry name" value="TAT_signal"/>
</dbReference>
<accession>A0AA49GJV1</accession>
<dbReference type="SUPFAM" id="SSF55347">
    <property type="entry name" value="Glyceraldehyde-3-phosphate dehydrogenase-like, C-terminal domain"/>
    <property type="match status" value="1"/>
</dbReference>
<dbReference type="PROSITE" id="PS51318">
    <property type="entry name" value="TAT"/>
    <property type="match status" value="1"/>
</dbReference>
<dbReference type="GO" id="GO:0016491">
    <property type="term" value="F:oxidoreductase activity"/>
    <property type="evidence" value="ECO:0007669"/>
    <property type="project" value="UniProtKB-KW"/>
</dbReference>
<sequence length="464" mass="52330">MKKLNQRRKFIKQLGASAAAFSGTSAALGASTAPFHILKRRQPISANDRINLACIGTGGMGFGDTRAALTCAGVELVAACDCYDDRLVRAKEVFGSHVTTTRYYKEILDKPDIDAVIIATPDHWHDRIAIEAMQKGKAVYLEKPMVQHIDEGHQVIKVQKETGQPLQVGSQFASSLTYHKARELFRDGEIGELNFAEAYFDRFSAIGAWQYSIPPNLNENEIAWDQFQGDASDLPFDPKRFFRWRNYQDYGTGIPGDLFVHLFTMLHFITGSHGPNRVMATGGLRYWEDERDVADVMLGMFDYGETENHPAFNFSLRVNFVDGSGGRSGIRMVGSEGEMELDWDKVTVRRKKLPHAPGMSIGTFSEKTQQAFTEWYDHEYQNQQFQMEEPKEKTYSVPEEYGYDGMREDHFADLFRVMREGKGDVVEGPVFGLRAAGPALAANISHYEEKIVAWDPENMQIVTS</sequence>
<reference evidence="4" key="2">
    <citation type="journal article" date="2024" name="Antonie Van Leeuwenhoek">
        <title>Roseihalotalea indica gen. nov., sp. nov., a halophilic Bacteroidetes from mesopelagic Southwest Indian Ocean with higher carbohydrate metabolic potential.</title>
        <authorList>
            <person name="Chen B."/>
            <person name="Zhang M."/>
            <person name="Lin D."/>
            <person name="Ye J."/>
            <person name="Tang K."/>
        </authorList>
    </citation>
    <scope>NUCLEOTIDE SEQUENCE</scope>
    <source>
        <strain evidence="4">TK19036</strain>
    </source>
</reference>
<feature type="signal peptide" evidence="2">
    <location>
        <begin position="1"/>
        <end position="29"/>
    </location>
</feature>
<evidence type="ECO:0000256" key="1">
    <source>
        <dbReference type="ARBA" id="ARBA00023002"/>
    </source>
</evidence>
<keyword evidence="1" id="KW-0560">Oxidoreductase</keyword>
<dbReference type="Pfam" id="PF01408">
    <property type="entry name" value="GFO_IDH_MocA"/>
    <property type="match status" value="1"/>
</dbReference>
<dbReference type="InterPro" id="IPR036291">
    <property type="entry name" value="NAD(P)-bd_dom_sf"/>
</dbReference>
<dbReference type="Gene3D" id="3.30.360.10">
    <property type="entry name" value="Dihydrodipicolinate Reductase, domain 2"/>
    <property type="match status" value="1"/>
</dbReference>
<dbReference type="InterPro" id="IPR000683">
    <property type="entry name" value="Gfo/Idh/MocA-like_OxRdtase_N"/>
</dbReference>